<feature type="region of interest" description="Disordered" evidence="1">
    <location>
        <begin position="1"/>
        <end position="31"/>
    </location>
</feature>
<name>A0A9P5ZFW5_9AGAR</name>
<gene>
    <name evidence="2" type="ORF">BDN70DRAFT_6258</name>
</gene>
<dbReference type="AlphaFoldDB" id="A0A9P5ZFW5"/>
<proteinExistence type="predicted"/>
<reference evidence="2" key="1">
    <citation type="submission" date="2020-11" db="EMBL/GenBank/DDBJ databases">
        <authorList>
            <consortium name="DOE Joint Genome Institute"/>
            <person name="Ahrendt S."/>
            <person name="Riley R."/>
            <person name="Andreopoulos W."/>
            <person name="Labutti K."/>
            <person name="Pangilinan J."/>
            <person name="Ruiz-Duenas F.J."/>
            <person name="Barrasa J.M."/>
            <person name="Sanchez-Garcia M."/>
            <person name="Camarero S."/>
            <person name="Miyauchi S."/>
            <person name="Serrano A."/>
            <person name="Linde D."/>
            <person name="Babiker R."/>
            <person name="Drula E."/>
            <person name="Ayuso-Fernandez I."/>
            <person name="Pacheco R."/>
            <person name="Padilla G."/>
            <person name="Ferreira P."/>
            <person name="Barriuso J."/>
            <person name="Kellner H."/>
            <person name="Castanera R."/>
            <person name="Alfaro M."/>
            <person name="Ramirez L."/>
            <person name="Pisabarro A.G."/>
            <person name="Kuo A."/>
            <person name="Tritt A."/>
            <person name="Lipzen A."/>
            <person name="He G."/>
            <person name="Yan M."/>
            <person name="Ng V."/>
            <person name="Cullen D."/>
            <person name="Martin F."/>
            <person name="Rosso M.-N."/>
            <person name="Henrissat B."/>
            <person name="Hibbett D."/>
            <person name="Martinez A.T."/>
            <person name="Grigoriev I.V."/>
        </authorList>
    </citation>
    <scope>NUCLEOTIDE SEQUENCE</scope>
    <source>
        <strain evidence="2">CIRM-BRFM 674</strain>
    </source>
</reference>
<keyword evidence="3" id="KW-1185">Reference proteome</keyword>
<comment type="caution">
    <text evidence="2">The sequence shown here is derived from an EMBL/GenBank/DDBJ whole genome shotgun (WGS) entry which is preliminary data.</text>
</comment>
<evidence type="ECO:0000256" key="1">
    <source>
        <dbReference type="SAM" id="MobiDB-lite"/>
    </source>
</evidence>
<organism evidence="2 3">
    <name type="scientific">Pholiota conissans</name>
    <dbReference type="NCBI Taxonomy" id="109636"/>
    <lineage>
        <taxon>Eukaryota</taxon>
        <taxon>Fungi</taxon>
        <taxon>Dikarya</taxon>
        <taxon>Basidiomycota</taxon>
        <taxon>Agaricomycotina</taxon>
        <taxon>Agaricomycetes</taxon>
        <taxon>Agaricomycetidae</taxon>
        <taxon>Agaricales</taxon>
        <taxon>Agaricineae</taxon>
        <taxon>Strophariaceae</taxon>
        <taxon>Pholiota</taxon>
    </lineage>
</organism>
<feature type="compositionally biased region" description="Low complexity" evidence="1">
    <location>
        <begin position="9"/>
        <end position="20"/>
    </location>
</feature>
<dbReference type="Proteomes" id="UP000807469">
    <property type="component" value="Unassembled WGS sequence"/>
</dbReference>
<protein>
    <submittedName>
        <fullName evidence="2">Uncharacterized protein</fullName>
    </submittedName>
</protein>
<evidence type="ECO:0000313" key="3">
    <source>
        <dbReference type="Proteomes" id="UP000807469"/>
    </source>
</evidence>
<accession>A0A9P5ZFW5</accession>
<evidence type="ECO:0000313" key="2">
    <source>
        <dbReference type="EMBL" id="KAF9486373.1"/>
    </source>
</evidence>
<dbReference type="EMBL" id="MU155130">
    <property type="protein sequence ID" value="KAF9486373.1"/>
    <property type="molecule type" value="Genomic_DNA"/>
</dbReference>
<sequence length="159" mass="18057">MASLPPPQLAAQCPPALSAPHRLSPPILPSRHRITRRPHHLTCLQDSPVASYLARTILTPAAHRVERSFQYYHYRATTLTPSRSLDAISPAHVTKRQCNRRMPIVIIMHLYFRKCPLEFQTTHVQATLPTGSDQRPRFKATNHWCLARSAYVTGVLTSY</sequence>